<feature type="domain" description="F-box" evidence="4">
    <location>
        <begin position="1"/>
        <end position="45"/>
    </location>
</feature>
<evidence type="ECO:0000313" key="5">
    <source>
        <dbReference type="EMBL" id="CAG9333827.1"/>
    </source>
</evidence>
<accession>A0AAU9K773</accession>
<reference evidence="5" key="1">
    <citation type="submission" date="2021-09" db="EMBL/GenBank/DDBJ databases">
        <authorList>
            <consortium name="AG Swart"/>
            <person name="Singh M."/>
            <person name="Singh A."/>
            <person name="Seah K."/>
            <person name="Emmerich C."/>
        </authorList>
    </citation>
    <scope>NUCLEOTIDE SEQUENCE</scope>
    <source>
        <strain evidence="5">ATCC30299</strain>
    </source>
</reference>
<gene>
    <name evidence="5" type="ORF">BSTOLATCC_MIC59640</name>
</gene>
<dbReference type="PROSITE" id="PS50181">
    <property type="entry name" value="FBOX"/>
    <property type="match status" value="1"/>
</dbReference>
<dbReference type="AlphaFoldDB" id="A0AAU9K773"/>
<dbReference type="Proteomes" id="UP001162131">
    <property type="component" value="Unassembled WGS sequence"/>
</dbReference>
<keyword evidence="2 3" id="KW-0040">ANK repeat</keyword>
<dbReference type="EMBL" id="CAJZBQ010000057">
    <property type="protein sequence ID" value="CAG9333827.1"/>
    <property type="molecule type" value="Genomic_DNA"/>
</dbReference>
<dbReference type="SUPFAM" id="SSF81383">
    <property type="entry name" value="F-box domain"/>
    <property type="match status" value="1"/>
</dbReference>
<feature type="repeat" description="ANK" evidence="3">
    <location>
        <begin position="513"/>
        <end position="545"/>
    </location>
</feature>
<dbReference type="SUPFAM" id="SSF48403">
    <property type="entry name" value="Ankyrin repeat"/>
    <property type="match status" value="1"/>
</dbReference>
<dbReference type="Pfam" id="PF12796">
    <property type="entry name" value="Ank_2"/>
    <property type="match status" value="1"/>
</dbReference>
<protein>
    <recommendedName>
        <fullName evidence="4">F-box domain-containing protein</fullName>
    </recommendedName>
</protein>
<dbReference type="Gene3D" id="3.80.10.10">
    <property type="entry name" value="Ribonuclease Inhibitor"/>
    <property type="match status" value="1"/>
</dbReference>
<comment type="caution">
    <text evidence="5">The sequence shown here is derived from an EMBL/GenBank/DDBJ whole genome shotgun (WGS) entry which is preliminary data.</text>
</comment>
<keyword evidence="6" id="KW-1185">Reference proteome</keyword>
<proteinExistence type="predicted"/>
<dbReference type="InterPro" id="IPR036770">
    <property type="entry name" value="Ankyrin_rpt-contain_sf"/>
</dbReference>
<evidence type="ECO:0000256" key="3">
    <source>
        <dbReference type="PROSITE-ProRule" id="PRU00023"/>
    </source>
</evidence>
<dbReference type="InterPro" id="IPR002110">
    <property type="entry name" value="Ankyrin_rpt"/>
</dbReference>
<evidence type="ECO:0000313" key="6">
    <source>
        <dbReference type="Proteomes" id="UP001162131"/>
    </source>
</evidence>
<evidence type="ECO:0000256" key="2">
    <source>
        <dbReference type="ARBA" id="ARBA00023043"/>
    </source>
</evidence>
<keyword evidence="1" id="KW-0677">Repeat</keyword>
<dbReference type="InterPro" id="IPR001810">
    <property type="entry name" value="F-box_dom"/>
</dbReference>
<dbReference type="SMART" id="SM00248">
    <property type="entry name" value="ANK"/>
    <property type="match status" value="4"/>
</dbReference>
<dbReference type="Gene3D" id="1.25.40.20">
    <property type="entry name" value="Ankyrin repeat-containing domain"/>
    <property type="match status" value="3"/>
</dbReference>
<name>A0AAU9K773_9CILI</name>
<evidence type="ECO:0000259" key="4">
    <source>
        <dbReference type="PROSITE" id="PS50181"/>
    </source>
</evidence>
<dbReference type="SUPFAM" id="SSF52047">
    <property type="entry name" value="RNI-like"/>
    <property type="match status" value="1"/>
</dbReference>
<dbReference type="InterPro" id="IPR036047">
    <property type="entry name" value="F-box-like_dom_sf"/>
</dbReference>
<dbReference type="PROSITE" id="PS50297">
    <property type="entry name" value="ANK_REP_REGION"/>
    <property type="match status" value="1"/>
</dbReference>
<dbReference type="PROSITE" id="PS50088">
    <property type="entry name" value="ANK_REPEAT"/>
    <property type="match status" value="2"/>
</dbReference>
<sequence length="620" mass="70593">MEKIPWPVLANILTIVGSFPEILRLLLVCKKWKSIIEGAYHYVTFQGARSFQLTPWEIVIYTSLRKFREGWKLTSLDLRNVNCRAENLAKIIVSNPEMLKLDLSNSFCDLVSLWEETLKEMEISNQKNHKLEELRLTNVKGSEPIRETLAICFPNLAKLYIGNTSTSWESIKILICSLQKLKILDISYCFCADGLNLKELEESLSRTSLRAVYLDACDIEVLNIFKRKHIEIINRNIESLLNQIKSIADLELLEIFLKNGGDVNLLSTHQNSPQKDFIMRNSDEELICKAFQLMIRYNLDLYQNNNTYINSSIGKQLKKLFEILLRCGADIWPNYGSHHEHPIVLATKSNDPSILQLFINYNYQKQDNYLGRTCNPICSAASEENWKMFAYLANNSVPYFRCPCHKNILFTDSECFDTLLNSYCYLFTLEMLYEAAQVYVRHLNNKRASMLIEIIAARQGHISEKSILANLSIIKFGKEIRLPLMVIAAESRALRILYKLTEKGFDVSMGDNTGITALMSASIKGYPDVINFLCLCGAPVNQKDFSGKTALHHAAKNNQVEAIKELIKSGAVINSISNDGFTPLDLSIRDSTSVLKHLGAFNGVRVQVAEPDNKDPYSFF</sequence>
<feature type="repeat" description="ANK" evidence="3">
    <location>
        <begin position="546"/>
        <end position="578"/>
    </location>
</feature>
<dbReference type="InterPro" id="IPR032675">
    <property type="entry name" value="LRR_dom_sf"/>
</dbReference>
<evidence type="ECO:0000256" key="1">
    <source>
        <dbReference type="ARBA" id="ARBA00022737"/>
    </source>
</evidence>
<organism evidence="5 6">
    <name type="scientific">Blepharisma stoltei</name>
    <dbReference type="NCBI Taxonomy" id="1481888"/>
    <lineage>
        <taxon>Eukaryota</taxon>
        <taxon>Sar</taxon>
        <taxon>Alveolata</taxon>
        <taxon>Ciliophora</taxon>
        <taxon>Postciliodesmatophora</taxon>
        <taxon>Heterotrichea</taxon>
        <taxon>Heterotrichida</taxon>
        <taxon>Blepharismidae</taxon>
        <taxon>Blepharisma</taxon>
    </lineage>
</organism>
<dbReference type="PANTHER" id="PTHR24171">
    <property type="entry name" value="ANKYRIN REPEAT DOMAIN-CONTAINING PROTEIN 39-RELATED"/>
    <property type="match status" value="1"/>
</dbReference>